<dbReference type="PANTHER" id="PTHR42760:SF45">
    <property type="entry name" value="SHORT CHAIN DEHYDROGENASE_REDUCTASE FAMILY PROTEIN, PUTATIVE (AFU_ORTHOLOGUE AFUA_3G09150)-RELATED"/>
    <property type="match status" value="1"/>
</dbReference>
<name>A0A1F5LDI1_PENAI</name>
<dbReference type="AlphaFoldDB" id="A0A1F5LDI1"/>
<dbReference type="CDD" id="cd05233">
    <property type="entry name" value="SDR_c"/>
    <property type="match status" value="1"/>
</dbReference>
<keyword evidence="4" id="KW-1185">Reference proteome</keyword>
<keyword evidence="2" id="KW-0521">NADP</keyword>
<evidence type="ECO:0000313" key="3">
    <source>
        <dbReference type="EMBL" id="OGE51273.1"/>
    </source>
</evidence>
<accession>A0A1F5LDI1</accession>
<dbReference type="GO" id="GO:0016616">
    <property type="term" value="F:oxidoreductase activity, acting on the CH-OH group of donors, NAD or NADP as acceptor"/>
    <property type="evidence" value="ECO:0007669"/>
    <property type="project" value="TreeGrafter"/>
</dbReference>
<dbReference type="InterPro" id="IPR036291">
    <property type="entry name" value="NAD(P)-bd_dom_sf"/>
</dbReference>
<sequence>MAATVSRLLPGIGFVMGSATGIGRSTSLAFARAGVEGLFLADINEEALRKTADEIRHAVPNLKVITQQVDIGNEQSCVDCVRSAAKAFGRIDYVLNNVGIGGDQKPTIQQESAELTKVLNVNFVGLWISQREQVKQMLTQEKLQIPSGRGNRGVITNTASILGLVGGPVGASPYAASKHAILGMTKTEAAAYSKEGIRINSIYPGYVSTAILGNNDPELRSEIESKQTALIPMGRLGDADEIADCAVFLSSHMASYVTGSALVVDGYVFLMIGANS</sequence>
<dbReference type="GO" id="GO:0048038">
    <property type="term" value="F:quinone binding"/>
    <property type="evidence" value="ECO:0007669"/>
    <property type="project" value="TreeGrafter"/>
</dbReference>
<dbReference type="EMBL" id="LXJU01000014">
    <property type="protein sequence ID" value="OGE51273.1"/>
    <property type="molecule type" value="Genomic_DNA"/>
</dbReference>
<evidence type="ECO:0000256" key="1">
    <source>
        <dbReference type="ARBA" id="ARBA00006484"/>
    </source>
</evidence>
<dbReference type="Pfam" id="PF13561">
    <property type="entry name" value="adh_short_C2"/>
    <property type="match status" value="1"/>
</dbReference>
<dbReference type="InterPro" id="IPR002347">
    <property type="entry name" value="SDR_fam"/>
</dbReference>
<proteinExistence type="inferred from homology"/>
<evidence type="ECO:0000313" key="4">
    <source>
        <dbReference type="Proteomes" id="UP000177622"/>
    </source>
</evidence>
<dbReference type="RefSeq" id="XP_022486718.1">
    <property type="nucleotide sequence ID" value="XM_022633416.1"/>
</dbReference>
<dbReference type="Gene3D" id="3.40.50.720">
    <property type="entry name" value="NAD(P)-binding Rossmann-like Domain"/>
    <property type="match status" value="1"/>
</dbReference>
<evidence type="ECO:0000256" key="2">
    <source>
        <dbReference type="ARBA" id="ARBA00022857"/>
    </source>
</evidence>
<dbReference type="OrthoDB" id="5840532at2759"/>
<protein>
    <submittedName>
        <fullName evidence="3">Uncharacterized protein</fullName>
    </submittedName>
</protein>
<dbReference type="GO" id="GO:0006633">
    <property type="term" value="P:fatty acid biosynthetic process"/>
    <property type="evidence" value="ECO:0007669"/>
    <property type="project" value="TreeGrafter"/>
</dbReference>
<dbReference type="SUPFAM" id="SSF51735">
    <property type="entry name" value="NAD(P)-binding Rossmann-fold domains"/>
    <property type="match status" value="1"/>
</dbReference>
<dbReference type="PRINTS" id="PR00080">
    <property type="entry name" value="SDRFAMILY"/>
</dbReference>
<dbReference type="STRING" id="1835702.A0A1F5LDI1"/>
<gene>
    <name evidence="3" type="ORF">PENARI_c014G01399</name>
</gene>
<dbReference type="Proteomes" id="UP000177622">
    <property type="component" value="Unassembled WGS sequence"/>
</dbReference>
<dbReference type="PANTHER" id="PTHR42760">
    <property type="entry name" value="SHORT-CHAIN DEHYDROGENASES/REDUCTASES FAMILY MEMBER"/>
    <property type="match status" value="1"/>
</dbReference>
<dbReference type="FunFam" id="3.40.50.720:FF:000084">
    <property type="entry name" value="Short-chain dehydrogenase reductase"/>
    <property type="match status" value="1"/>
</dbReference>
<dbReference type="PRINTS" id="PR00081">
    <property type="entry name" value="GDHRDH"/>
</dbReference>
<dbReference type="GeneID" id="34578150"/>
<comment type="caution">
    <text evidence="3">The sequence shown here is derived from an EMBL/GenBank/DDBJ whole genome shotgun (WGS) entry which is preliminary data.</text>
</comment>
<comment type="similarity">
    <text evidence="1">Belongs to the short-chain dehydrogenases/reductases (SDR) family.</text>
</comment>
<reference evidence="3 4" key="1">
    <citation type="journal article" date="2016" name="Sci. Rep.">
        <title>Penicillium arizonense, a new, genome sequenced fungal species, reveals a high chemical diversity in secreted metabolites.</title>
        <authorList>
            <person name="Grijseels S."/>
            <person name="Nielsen J.C."/>
            <person name="Randelovic M."/>
            <person name="Nielsen J."/>
            <person name="Nielsen K.F."/>
            <person name="Workman M."/>
            <person name="Frisvad J.C."/>
        </authorList>
    </citation>
    <scope>NUCLEOTIDE SEQUENCE [LARGE SCALE GENOMIC DNA]</scope>
    <source>
        <strain evidence="3 4">CBS 141311</strain>
    </source>
</reference>
<organism evidence="3 4">
    <name type="scientific">Penicillium arizonense</name>
    <dbReference type="NCBI Taxonomy" id="1835702"/>
    <lineage>
        <taxon>Eukaryota</taxon>
        <taxon>Fungi</taxon>
        <taxon>Dikarya</taxon>
        <taxon>Ascomycota</taxon>
        <taxon>Pezizomycotina</taxon>
        <taxon>Eurotiomycetes</taxon>
        <taxon>Eurotiomycetidae</taxon>
        <taxon>Eurotiales</taxon>
        <taxon>Aspergillaceae</taxon>
        <taxon>Penicillium</taxon>
    </lineage>
</organism>